<reference evidence="1" key="1">
    <citation type="journal article" date="2020" name="Stud. Mycol.">
        <title>101 Dothideomycetes genomes: a test case for predicting lifestyles and emergence of pathogens.</title>
        <authorList>
            <person name="Haridas S."/>
            <person name="Albert R."/>
            <person name="Binder M."/>
            <person name="Bloem J."/>
            <person name="Labutti K."/>
            <person name="Salamov A."/>
            <person name="Andreopoulos B."/>
            <person name="Baker S."/>
            <person name="Barry K."/>
            <person name="Bills G."/>
            <person name="Bluhm B."/>
            <person name="Cannon C."/>
            <person name="Castanera R."/>
            <person name="Culley D."/>
            <person name="Daum C."/>
            <person name="Ezra D."/>
            <person name="Gonzalez J."/>
            <person name="Henrissat B."/>
            <person name="Kuo A."/>
            <person name="Liang C."/>
            <person name="Lipzen A."/>
            <person name="Lutzoni F."/>
            <person name="Magnuson J."/>
            <person name="Mondo S."/>
            <person name="Nolan M."/>
            <person name="Ohm R."/>
            <person name="Pangilinan J."/>
            <person name="Park H.-J."/>
            <person name="Ramirez L."/>
            <person name="Alfaro M."/>
            <person name="Sun H."/>
            <person name="Tritt A."/>
            <person name="Yoshinaga Y."/>
            <person name="Zwiers L.-H."/>
            <person name="Turgeon B."/>
            <person name="Goodwin S."/>
            <person name="Spatafora J."/>
            <person name="Crous P."/>
            <person name="Grigoriev I."/>
        </authorList>
    </citation>
    <scope>NUCLEOTIDE SEQUENCE</scope>
    <source>
        <strain evidence="1">CBS 525.71</strain>
    </source>
</reference>
<evidence type="ECO:0000313" key="2">
    <source>
        <dbReference type="Proteomes" id="UP000799754"/>
    </source>
</evidence>
<name>A0ACB6RYP6_9PLEO</name>
<dbReference type="EMBL" id="MU006718">
    <property type="protein sequence ID" value="KAF2627155.1"/>
    <property type="molecule type" value="Genomic_DNA"/>
</dbReference>
<dbReference type="Proteomes" id="UP000799754">
    <property type="component" value="Unassembled WGS sequence"/>
</dbReference>
<keyword evidence="2" id="KW-1185">Reference proteome</keyword>
<gene>
    <name evidence="1" type="ORF">BU25DRAFT_469591</name>
</gene>
<accession>A0ACB6RYP6</accession>
<evidence type="ECO:0000313" key="1">
    <source>
        <dbReference type="EMBL" id="KAF2627155.1"/>
    </source>
</evidence>
<comment type="caution">
    <text evidence="1">The sequence shown here is derived from an EMBL/GenBank/DDBJ whole genome shotgun (WGS) entry which is preliminary data.</text>
</comment>
<protein>
    <submittedName>
        <fullName evidence="1">Uncharacterized protein</fullName>
    </submittedName>
</protein>
<organism evidence="1 2">
    <name type="scientific">Macroventuria anomochaeta</name>
    <dbReference type="NCBI Taxonomy" id="301207"/>
    <lineage>
        <taxon>Eukaryota</taxon>
        <taxon>Fungi</taxon>
        <taxon>Dikarya</taxon>
        <taxon>Ascomycota</taxon>
        <taxon>Pezizomycotina</taxon>
        <taxon>Dothideomycetes</taxon>
        <taxon>Pleosporomycetidae</taxon>
        <taxon>Pleosporales</taxon>
        <taxon>Pleosporineae</taxon>
        <taxon>Didymellaceae</taxon>
        <taxon>Macroventuria</taxon>
    </lineage>
</organism>
<sequence length="196" mass="22189">MQHNTYLIHYIRQSHGPLPSPSKSLPQRPKMQPPLQGTFHAGFHPGARLVYSTNLTTPPTSSPIPQNNTTNGQQPSTAKPEPAQYTLEDGPRDALGTAAYYKSWVFRKKVIEGTTRVTGQEAEAEAGENIDDSADENYHKKSKQVDRTKSLVLIFSRTNVRRANAQRKVNERIQRANRRSKFLRNLERAECCFGWD</sequence>
<proteinExistence type="predicted"/>